<dbReference type="Gene3D" id="3.40.30.10">
    <property type="entry name" value="Glutaredoxin"/>
    <property type="match status" value="1"/>
</dbReference>
<dbReference type="AlphaFoldDB" id="A0A017S2Q5"/>
<dbReference type="STRING" id="1388766.A0A017S2Q5"/>
<dbReference type="GO" id="GO:0045454">
    <property type="term" value="P:cell redox homeostasis"/>
    <property type="evidence" value="ECO:0007669"/>
    <property type="project" value="TreeGrafter"/>
</dbReference>
<protein>
    <submittedName>
        <fullName evidence="9">AhpC/TSA family protein</fullName>
    </submittedName>
</protein>
<dbReference type="GeneID" id="63695583"/>
<evidence type="ECO:0000259" key="8">
    <source>
        <dbReference type="Pfam" id="PF08534"/>
    </source>
</evidence>
<dbReference type="Proteomes" id="UP000019804">
    <property type="component" value="Unassembled WGS sequence"/>
</dbReference>
<keyword evidence="2 7" id="KW-0575">Peroxidase</keyword>
<dbReference type="Pfam" id="PF08534">
    <property type="entry name" value="Redoxin"/>
    <property type="match status" value="1"/>
</dbReference>
<dbReference type="PANTHER" id="PTHR10430:SF39">
    <property type="entry name" value="PEROXISOMAL MEMBRANE ASSOCIATED PROTEIN 20"/>
    <property type="match status" value="1"/>
</dbReference>
<name>A0A017S2Q5_ASPRC</name>
<dbReference type="SUPFAM" id="SSF52833">
    <property type="entry name" value="Thioredoxin-like"/>
    <property type="match status" value="1"/>
</dbReference>
<dbReference type="CDD" id="cd03013">
    <property type="entry name" value="PRX5_like"/>
    <property type="match status" value="1"/>
</dbReference>
<reference evidence="10" key="1">
    <citation type="journal article" date="2014" name="Nat. Commun.">
        <title>Genomic adaptations of the halophilic Dead Sea filamentous fungus Eurotium rubrum.</title>
        <authorList>
            <person name="Kis-Papo T."/>
            <person name="Weig A.R."/>
            <person name="Riley R."/>
            <person name="Persoh D."/>
            <person name="Salamov A."/>
            <person name="Sun H."/>
            <person name="Lipzen A."/>
            <person name="Wasser S.P."/>
            <person name="Rambold G."/>
            <person name="Grigoriev I.V."/>
            <person name="Nevo E."/>
        </authorList>
    </citation>
    <scope>NUCLEOTIDE SEQUENCE [LARGE SCALE GENOMIC DNA]</scope>
    <source>
        <strain evidence="10">CBS 135680</strain>
    </source>
</reference>
<dbReference type="GO" id="GO:0008379">
    <property type="term" value="F:thioredoxin peroxidase activity"/>
    <property type="evidence" value="ECO:0007669"/>
    <property type="project" value="InterPro"/>
</dbReference>
<evidence type="ECO:0000313" key="10">
    <source>
        <dbReference type="Proteomes" id="UP000019804"/>
    </source>
</evidence>
<keyword evidence="5 7" id="KW-0676">Redox-active center</keyword>
<dbReference type="GO" id="GO:0005739">
    <property type="term" value="C:mitochondrion"/>
    <property type="evidence" value="ECO:0007669"/>
    <property type="project" value="TreeGrafter"/>
</dbReference>
<evidence type="ECO:0000256" key="7">
    <source>
        <dbReference type="RuleBase" id="RU366011"/>
    </source>
</evidence>
<evidence type="ECO:0000256" key="2">
    <source>
        <dbReference type="ARBA" id="ARBA00022559"/>
    </source>
</evidence>
<gene>
    <name evidence="9" type="ORF">EURHEDRAFT_406398</name>
</gene>
<evidence type="ECO:0000256" key="4">
    <source>
        <dbReference type="ARBA" id="ARBA00023002"/>
    </source>
</evidence>
<comment type="similarity">
    <text evidence="1 7">Belongs to the peroxiredoxin family. Prx5 subfamily.</text>
</comment>
<dbReference type="RefSeq" id="XP_040634776.1">
    <property type="nucleotide sequence ID" value="XM_040780459.1"/>
</dbReference>
<accession>A0A017S2Q5</accession>
<feature type="active site" description="Cysteine sulfenic acid (-SOH) intermediate" evidence="6">
    <location>
        <position position="73"/>
    </location>
</feature>
<dbReference type="GO" id="GO:0034599">
    <property type="term" value="P:cellular response to oxidative stress"/>
    <property type="evidence" value="ECO:0007669"/>
    <property type="project" value="InterPro"/>
</dbReference>
<evidence type="ECO:0000256" key="5">
    <source>
        <dbReference type="ARBA" id="ARBA00023284"/>
    </source>
</evidence>
<evidence type="ECO:0000256" key="6">
    <source>
        <dbReference type="PIRSR" id="PIRSR637944-1"/>
    </source>
</evidence>
<feature type="domain" description="Redoxin" evidence="8">
    <location>
        <begin position="30"/>
        <end position="200"/>
    </location>
</feature>
<dbReference type="InterPro" id="IPR036249">
    <property type="entry name" value="Thioredoxin-like_sf"/>
</dbReference>
<dbReference type="HOGENOM" id="CLU_072440_3_0_1"/>
<keyword evidence="3 7" id="KW-0049">Antioxidant</keyword>
<organism evidence="9 10">
    <name type="scientific">Aspergillus ruber (strain CBS 135680)</name>
    <dbReference type="NCBI Taxonomy" id="1388766"/>
    <lineage>
        <taxon>Eukaryota</taxon>
        <taxon>Fungi</taxon>
        <taxon>Dikarya</taxon>
        <taxon>Ascomycota</taxon>
        <taxon>Pezizomycotina</taxon>
        <taxon>Eurotiomycetes</taxon>
        <taxon>Eurotiomycetidae</taxon>
        <taxon>Eurotiales</taxon>
        <taxon>Aspergillaceae</taxon>
        <taxon>Aspergillus</taxon>
        <taxon>Aspergillus subgen. Aspergillus</taxon>
    </lineage>
</organism>
<dbReference type="GO" id="GO:0005777">
    <property type="term" value="C:peroxisome"/>
    <property type="evidence" value="ECO:0007669"/>
    <property type="project" value="TreeGrafter"/>
</dbReference>
<comment type="function">
    <text evidence="7">Thiol-specific peroxidase that catalyzes the reduction of hydrogen peroxide and organic hydroperoxides to water and alcohols, respectively. Plays a role in cell protection against oxidative stress by detoxifying peroxides.</text>
</comment>
<dbReference type="InterPro" id="IPR037944">
    <property type="entry name" value="PRX5-like"/>
</dbReference>
<evidence type="ECO:0000313" key="9">
    <source>
        <dbReference type="EMBL" id="EYE91086.1"/>
    </source>
</evidence>
<keyword evidence="10" id="KW-1185">Reference proteome</keyword>
<proteinExistence type="inferred from homology"/>
<evidence type="ECO:0000256" key="1">
    <source>
        <dbReference type="ARBA" id="ARBA00010505"/>
    </source>
</evidence>
<dbReference type="EMBL" id="KK088449">
    <property type="protein sequence ID" value="EYE91086.1"/>
    <property type="molecule type" value="Genomic_DNA"/>
</dbReference>
<dbReference type="GO" id="GO:0042744">
    <property type="term" value="P:hydrogen peroxide catabolic process"/>
    <property type="evidence" value="ECO:0007669"/>
    <property type="project" value="TreeGrafter"/>
</dbReference>
<evidence type="ECO:0000256" key="3">
    <source>
        <dbReference type="ARBA" id="ARBA00022862"/>
    </source>
</evidence>
<dbReference type="PANTHER" id="PTHR10430">
    <property type="entry name" value="PEROXIREDOXIN"/>
    <property type="match status" value="1"/>
</dbReference>
<dbReference type="InterPro" id="IPR013740">
    <property type="entry name" value="Redoxin"/>
</dbReference>
<dbReference type="OrthoDB" id="1882547at2759"/>
<sequence length="201" mass="21608">MFATRRVATSLPRAFSQRALFHNTAPAFVQKGDSIPDLDVLVENSPGNKVNLAKEIKGKGVIIGTPAAFSPACSSTHVPGYINHPKLKEAGQVFVLSVNDPFVYDNPARLQLNDINLTDRNRTKAWGTSLDPTGKSGIRFLGDPTGKFSEALDVTFDSTSVFGNQRSKRYALTVENGKVTGAFIEPDNTGVNVSTAEKVLG</sequence>
<dbReference type="GO" id="GO:0005829">
    <property type="term" value="C:cytosol"/>
    <property type="evidence" value="ECO:0007669"/>
    <property type="project" value="TreeGrafter"/>
</dbReference>
<keyword evidence="4 7" id="KW-0560">Oxidoreductase</keyword>